<evidence type="ECO:0000256" key="1">
    <source>
        <dbReference type="ARBA" id="ARBA00022814"/>
    </source>
</evidence>
<protein>
    <submittedName>
        <fullName evidence="5">Transcription antitermination protein nusG</fullName>
    </submittedName>
</protein>
<keyword evidence="6" id="KW-1185">Reference proteome</keyword>
<dbReference type="RefSeq" id="WP_092726579.1">
    <property type="nucleotide sequence ID" value="NZ_FNNO01000019.1"/>
</dbReference>
<dbReference type="PANTHER" id="PTHR30265">
    <property type="entry name" value="RHO-INTERACTING TRANSCRIPTION TERMINATION FACTOR NUSG"/>
    <property type="match status" value="1"/>
</dbReference>
<feature type="domain" description="NusG-like N-terminal" evidence="4">
    <location>
        <begin position="5"/>
        <end position="102"/>
    </location>
</feature>
<comment type="caution">
    <text evidence="5">The sequence shown here is derived from an EMBL/GenBank/DDBJ whole genome shotgun (WGS) entry which is preliminary data.</text>
</comment>
<dbReference type="InterPro" id="IPR036735">
    <property type="entry name" value="NGN_dom_sf"/>
</dbReference>
<dbReference type="SUPFAM" id="SSF82679">
    <property type="entry name" value="N-utilization substance G protein NusG, N-terminal domain"/>
    <property type="match status" value="1"/>
</dbReference>
<dbReference type="Gene3D" id="3.30.70.940">
    <property type="entry name" value="NusG, N-terminal domain"/>
    <property type="match status" value="1"/>
</dbReference>
<proteinExistence type="predicted"/>
<keyword evidence="1" id="KW-0889">Transcription antitermination</keyword>
<sequence>MTEQRKKWFALYTKPRWEKKIDGALLKKGIASWCPLQKVERQWSDRKKVIEEPLFKSYVFVQIDDAERTKVLMTDGVLNFVYYLGKPAVIRDEEVATIKKYLAEKDASISVLSEQGFMDEMKIKVNYGVFMGNEGTVIRGGKKKVFVKLQSLGQVMVVEFPAEYLSVV</sequence>
<dbReference type="NCBIfam" id="NF033644">
    <property type="entry name" value="antiterm_UpxY"/>
    <property type="match status" value="1"/>
</dbReference>
<dbReference type="Pfam" id="PF02357">
    <property type="entry name" value="NusG"/>
    <property type="match status" value="1"/>
</dbReference>
<dbReference type="SMART" id="SM00738">
    <property type="entry name" value="NGN"/>
    <property type="match status" value="1"/>
</dbReference>
<evidence type="ECO:0000259" key="4">
    <source>
        <dbReference type="SMART" id="SM00738"/>
    </source>
</evidence>
<evidence type="ECO:0000313" key="6">
    <source>
        <dbReference type="Proteomes" id="UP000198711"/>
    </source>
</evidence>
<accession>A0A8X8II84</accession>
<name>A0A8X8II84_9BACT</name>
<organism evidence="5 6">
    <name type="scientific">Hydrobacter penzbergensis</name>
    <dbReference type="NCBI Taxonomy" id="1235997"/>
    <lineage>
        <taxon>Bacteria</taxon>
        <taxon>Pseudomonadati</taxon>
        <taxon>Bacteroidota</taxon>
        <taxon>Chitinophagia</taxon>
        <taxon>Chitinophagales</taxon>
        <taxon>Chitinophagaceae</taxon>
        <taxon>Hydrobacter</taxon>
    </lineage>
</organism>
<keyword evidence="2" id="KW-0805">Transcription regulation</keyword>
<keyword evidence="3" id="KW-0804">Transcription</keyword>
<dbReference type="InterPro" id="IPR043425">
    <property type="entry name" value="NusG-like"/>
</dbReference>
<dbReference type="AlphaFoldDB" id="A0A8X8II84"/>
<evidence type="ECO:0000256" key="3">
    <source>
        <dbReference type="ARBA" id="ARBA00023163"/>
    </source>
</evidence>
<reference evidence="5 6" key="1">
    <citation type="submission" date="2016-10" db="EMBL/GenBank/DDBJ databases">
        <authorList>
            <person name="Varghese N."/>
            <person name="Submissions S."/>
        </authorList>
    </citation>
    <scope>NUCLEOTIDE SEQUENCE [LARGE SCALE GENOMIC DNA]</scope>
    <source>
        <strain evidence="5 6">DSM 25353</strain>
    </source>
</reference>
<gene>
    <name evidence="5" type="ORF">SAMN05444410_11920</name>
</gene>
<dbReference type="GO" id="GO:0031564">
    <property type="term" value="P:transcription antitermination"/>
    <property type="evidence" value="ECO:0007669"/>
    <property type="project" value="UniProtKB-KW"/>
</dbReference>
<dbReference type="CDD" id="cd09895">
    <property type="entry name" value="NGN_SP_UpxY"/>
    <property type="match status" value="1"/>
</dbReference>
<dbReference type="Proteomes" id="UP000198711">
    <property type="component" value="Unassembled WGS sequence"/>
</dbReference>
<evidence type="ECO:0000313" key="5">
    <source>
        <dbReference type="EMBL" id="SDX53408.1"/>
    </source>
</evidence>
<dbReference type="GO" id="GO:0006354">
    <property type="term" value="P:DNA-templated transcription elongation"/>
    <property type="evidence" value="ECO:0007669"/>
    <property type="project" value="InterPro"/>
</dbReference>
<dbReference type="EMBL" id="FNNO01000019">
    <property type="protein sequence ID" value="SDX53408.1"/>
    <property type="molecule type" value="Genomic_DNA"/>
</dbReference>
<dbReference type="PANTHER" id="PTHR30265:SF4">
    <property type="entry name" value="KOW MOTIF FAMILY PROTEIN, EXPRESSED"/>
    <property type="match status" value="1"/>
</dbReference>
<dbReference type="InterPro" id="IPR006645">
    <property type="entry name" value="NGN-like_dom"/>
</dbReference>
<evidence type="ECO:0000256" key="2">
    <source>
        <dbReference type="ARBA" id="ARBA00023015"/>
    </source>
</evidence>